<dbReference type="AlphaFoldDB" id="A0ABD5QG92"/>
<feature type="domain" description="NodB homology" evidence="2">
    <location>
        <begin position="52"/>
        <end position="125"/>
    </location>
</feature>
<accession>A0ABD5QG92</accession>
<dbReference type="Pfam" id="PF01522">
    <property type="entry name" value="Polysacc_deac_1"/>
    <property type="match status" value="1"/>
</dbReference>
<reference evidence="3 4" key="1">
    <citation type="journal article" date="2019" name="Int. J. Syst. Evol. Microbiol.">
        <title>The Global Catalogue of Microorganisms (GCM) 10K type strain sequencing project: providing services to taxonomists for standard genome sequencing and annotation.</title>
        <authorList>
            <consortium name="The Broad Institute Genomics Platform"/>
            <consortium name="The Broad Institute Genome Sequencing Center for Infectious Disease"/>
            <person name="Wu L."/>
            <person name="Ma J."/>
        </authorList>
    </citation>
    <scope>NUCLEOTIDE SEQUENCE [LARGE SCALE GENOMIC DNA]</scope>
    <source>
        <strain evidence="3 4">CGMCC 1.15824</strain>
    </source>
</reference>
<evidence type="ECO:0000313" key="4">
    <source>
        <dbReference type="Proteomes" id="UP001595925"/>
    </source>
</evidence>
<dbReference type="Proteomes" id="UP001595925">
    <property type="component" value="Unassembled WGS sequence"/>
</dbReference>
<dbReference type="SUPFAM" id="SSF88713">
    <property type="entry name" value="Glycoside hydrolase/deacetylase"/>
    <property type="match status" value="1"/>
</dbReference>
<comment type="caution">
    <text evidence="3">The sequence shown here is derived from an EMBL/GenBank/DDBJ whole genome shotgun (WGS) entry which is preliminary data.</text>
</comment>
<gene>
    <name evidence="3" type="ORF">ACFPFO_13515</name>
</gene>
<dbReference type="InterPro" id="IPR002509">
    <property type="entry name" value="NODB_dom"/>
</dbReference>
<protein>
    <submittedName>
        <fullName evidence="3">Polysaccharide deacetylase family protein</fullName>
    </submittedName>
</protein>
<feature type="region of interest" description="Disordered" evidence="1">
    <location>
        <begin position="335"/>
        <end position="357"/>
    </location>
</feature>
<evidence type="ECO:0000256" key="1">
    <source>
        <dbReference type="SAM" id="MobiDB-lite"/>
    </source>
</evidence>
<dbReference type="Gene3D" id="3.20.20.370">
    <property type="entry name" value="Glycoside hydrolase/deacetylase"/>
    <property type="match status" value="1"/>
</dbReference>
<proteinExistence type="predicted"/>
<sequence>MHRREFLTGVVANGCALREYALVPDATPHVGRDQRRSTDGDAGGAPLEEAAGLVVFTYDDGPIEDYTMTYRVHREYGVPGCLAVCPGRMEDSGGFLEPGHLREMHGDGWGVLSHTYRHRALGRIGLAEPAREGDRRAYVEAHRHGRFEGDPLVVFDDETTVSATVAGRGSDPTGEFVEFEAPLSESIGASGYVRYPERFMRDVLARTDARLESWGVEVSGFVYPYDRYHGAIEGIVRERYGAVANHRYGGGHNGIDGLDPTTMRRRYVQTDKASEAEIAAFMETAATEDVLAIVGAHSQFETFPEERLRYTIETALEYDLAIVTVGEAIAALAGRDDEPAGSSQRPRGSVDTRFPLR</sequence>
<dbReference type="InterPro" id="IPR011330">
    <property type="entry name" value="Glyco_hydro/deAcase_b/a-brl"/>
</dbReference>
<organism evidence="3 4">
    <name type="scientific">Saliphagus infecundisoli</name>
    <dbReference type="NCBI Taxonomy" id="1849069"/>
    <lineage>
        <taxon>Archaea</taxon>
        <taxon>Methanobacteriati</taxon>
        <taxon>Methanobacteriota</taxon>
        <taxon>Stenosarchaea group</taxon>
        <taxon>Halobacteria</taxon>
        <taxon>Halobacteriales</taxon>
        <taxon>Natrialbaceae</taxon>
        <taxon>Saliphagus</taxon>
    </lineage>
</organism>
<evidence type="ECO:0000259" key="2">
    <source>
        <dbReference type="Pfam" id="PF01522"/>
    </source>
</evidence>
<dbReference type="RefSeq" id="WP_224827480.1">
    <property type="nucleotide sequence ID" value="NZ_JAIVEF010000001.1"/>
</dbReference>
<evidence type="ECO:0000313" key="3">
    <source>
        <dbReference type="EMBL" id="MFC4988763.1"/>
    </source>
</evidence>
<name>A0ABD5QG92_9EURY</name>
<dbReference type="EMBL" id="JBHSJG010000036">
    <property type="protein sequence ID" value="MFC4988763.1"/>
    <property type="molecule type" value="Genomic_DNA"/>
</dbReference>
<keyword evidence="4" id="KW-1185">Reference proteome</keyword>